<dbReference type="InterPro" id="IPR036640">
    <property type="entry name" value="ABC1_TM_sf"/>
</dbReference>
<keyword evidence="2" id="KW-0813">Transport</keyword>
<gene>
    <name evidence="12" type="ORF">CRH10_11695</name>
</gene>
<keyword evidence="7 9" id="KW-1133">Transmembrane helix</keyword>
<sequence length="577" mass="62452">MINKKLLSFDRKALRYVGLNVLFQWLGMLCNVVLVMTVSRLIGGVFAGSLTGNALWQGMLLCLLTVPVRYGLTLCASDMSDLASKDVKRTLRSSIYAKLTRLGAGYSEMVATSEAVMLASEGVEQIDTYFAKYLPQLFYSLLAPVTLFVLLVGVHARSAILLLCCVPLIPLSIVAVQKFAKKLLANYWGEYTTLGDSFLENIQGLTTLKIYQADGWKHEEMNAQAERFRKITMKVLTMQLNSVTLMDLMAYGGAGLGIISAASAFAKGQLSLTSALTILLLAADFFLPLRLLGSYFHIAMNGAASAEKIFRLLSAQEPEDGEKTADPADSTLALEHVTFGYEKERTILHDVSLTIPQGSFVSLVGESGCGKSTIAAILSGARTATEGEVTLGGIPVSEWKQADRLRLLTLVPHNAAIFKGTVEANLRMARPDAAEAELWAALEQVNLADFCRSQSGLATALHEGGSNLSGGQRQRLAMARALLHDSPIYVFDEATSNVDAESENDIMKAIHSLAGKKTVILISHRLANVVDSDCIYVLEAGRIAEQGTHNDLLAAQGVYSRLYNAQKQLEDLGEVSA</sequence>
<dbReference type="RefSeq" id="WP_098924647.1">
    <property type="nucleotide sequence ID" value="NZ_CP023819.1"/>
</dbReference>
<dbReference type="FunFam" id="3.40.50.300:FF:000854">
    <property type="entry name" value="Multidrug ABC transporter ATP-binding protein"/>
    <property type="match status" value="1"/>
</dbReference>
<dbReference type="SUPFAM" id="SSF90123">
    <property type="entry name" value="ABC transporter transmembrane region"/>
    <property type="match status" value="1"/>
</dbReference>
<proteinExistence type="predicted"/>
<evidence type="ECO:0000256" key="5">
    <source>
        <dbReference type="ARBA" id="ARBA00022741"/>
    </source>
</evidence>
<dbReference type="AlphaFoldDB" id="A0A291TCI8"/>
<dbReference type="InterPro" id="IPR003593">
    <property type="entry name" value="AAA+_ATPase"/>
</dbReference>
<dbReference type="Gene3D" id="3.40.50.300">
    <property type="entry name" value="P-loop containing nucleotide triphosphate hydrolases"/>
    <property type="match status" value="1"/>
</dbReference>
<dbReference type="PANTHER" id="PTHR43394">
    <property type="entry name" value="ATP-DEPENDENT PERMEASE MDL1, MITOCHONDRIAL"/>
    <property type="match status" value="1"/>
</dbReference>
<keyword evidence="4 9" id="KW-0812">Transmembrane</keyword>
<dbReference type="PROSITE" id="PS00211">
    <property type="entry name" value="ABC_TRANSPORTER_1"/>
    <property type="match status" value="1"/>
</dbReference>
<keyword evidence="5" id="KW-0547">Nucleotide-binding</keyword>
<dbReference type="Proteomes" id="UP000223709">
    <property type="component" value="Chromosome"/>
</dbReference>
<feature type="transmembrane region" description="Helical" evidence="9">
    <location>
        <begin position="160"/>
        <end position="180"/>
    </location>
</feature>
<dbReference type="PROSITE" id="PS50893">
    <property type="entry name" value="ABC_TRANSPORTER_2"/>
    <property type="match status" value="1"/>
</dbReference>
<accession>A0A291TCI8</accession>
<evidence type="ECO:0000256" key="7">
    <source>
        <dbReference type="ARBA" id="ARBA00022989"/>
    </source>
</evidence>
<dbReference type="Gene3D" id="1.20.1560.10">
    <property type="entry name" value="ABC transporter type 1, transmembrane domain"/>
    <property type="match status" value="1"/>
</dbReference>
<dbReference type="InterPro" id="IPR011527">
    <property type="entry name" value="ABC1_TM_dom"/>
</dbReference>
<keyword evidence="6 12" id="KW-0067">ATP-binding</keyword>
<feature type="domain" description="ABC transporter" evidence="10">
    <location>
        <begin position="332"/>
        <end position="565"/>
    </location>
</feature>
<evidence type="ECO:0000313" key="13">
    <source>
        <dbReference type="Proteomes" id="UP000223709"/>
    </source>
</evidence>
<feature type="transmembrane region" description="Helical" evidence="9">
    <location>
        <begin position="272"/>
        <end position="292"/>
    </location>
</feature>
<feature type="transmembrane region" description="Helical" evidence="9">
    <location>
        <begin position="21"/>
        <end position="42"/>
    </location>
</feature>
<dbReference type="GO" id="GO:0016887">
    <property type="term" value="F:ATP hydrolysis activity"/>
    <property type="evidence" value="ECO:0007669"/>
    <property type="project" value="InterPro"/>
</dbReference>
<evidence type="ECO:0000259" key="10">
    <source>
        <dbReference type="PROSITE" id="PS50893"/>
    </source>
</evidence>
<comment type="subcellular location">
    <subcellularLocation>
        <location evidence="1">Cell membrane</location>
        <topology evidence="1">Multi-pass membrane protein</topology>
    </subcellularLocation>
</comment>
<evidence type="ECO:0000313" key="12">
    <source>
        <dbReference type="EMBL" id="ATL90904.1"/>
    </source>
</evidence>
<name>A0A291TCI8_9FIRM</name>
<evidence type="ECO:0000256" key="9">
    <source>
        <dbReference type="SAM" id="Phobius"/>
    </source>
</evidence>
<evidence type="ECO:0000256" key="3">
    <source>
        <dbReference type="ARBA" id="ARBA00022475"/>
    </source>
</evidence>
<evidence type="ECO:0000256" key="1">
    <source>
        <dbReference type="ARBA" id="ARBA00004651"/>
    </source>
</evidence>
<organism evidence="12 13">
    <name type="scientific">Faecalibacterium prausnitzii</name>
    <dbReference type="NCBI Taxonomy" id="853"/>
    <lineage>
        <taxon>Bacteria</taxon>
        <taxon>Bacillati</taxon>
        <taxon>Bacillota</taxon>
        <taxon>Clostridia</taxon>
        <taxon>Eubacteriales</taxon>
        <taxon>Oscillospiraceae</taxon>
        <taxon>Faecalibacterium</taxon>
    </lineage>
</organism>
<dbReference type="SUPFAM" id="SSF52540">
    <property type="entry name" value="P-loop containing nucleoside triphosphate hydrolases"/>
    <property type="match status" value="1"/>
</dbReference>
<dbReference type="EMBL" id="CP023819">
    <property type="protein sequence ID" value="ATL90904.1"/>
    <property type="molecule type" value="Genomic_DNA"/>
</dbReference>
<dbReference type="InterPro" id="IPR017871">
    <property type="entry name" value="ABC_transporter-like_CS"/>
</dbReference>
<feature type="domain" description="ABC transmembrane type-1" evidence="11">
    <location>
        <begin position="21"/>
        <end position="301"/>
    </location>
</feature>
<dbReference type="GO" id="GO:0015421">
    <property type="term" value="F:ABC-type oligopeptide transporter activity"/>
    <property type="evidence" value="ECO:0007669"/>
    <property type="project" value="TreeGrafter"/>
</dbReference>
<evidence type="ECO:0000256" key="2">
    <source>
        <dbReference type="ARBA" id="ARBA00022448"/>
    </source>
</evidence>
<evidence type="ECO:0000256" key="6">
    <source>
        <dbReference type="ARBA" id="ARBA00022840"/>
    </source>
</evidence>
<feature type="transmembrane region" description="Helical" evidence="9">
    <location>
        <begin position="248"/>
        <end position="266"/>
    </location>
</feature>
<dbReference type="CDD" id="cd18781">
    <property type="entry name" value="ABC_6TM_AarD_CydDC_like"/>
    <property type="match status" value="1"/>
</dbReference>
<dbReference type="PROSITE" id="PS50929">
    <property type="entry name" value="ABC_TM1F"/>
    <property type="match status" value="1"/>
</dbReference>
<dbReference type="InterPro" id="IPR027417">
    <property type="entry name" value="P-loop_NTPase"/>
</dbReference>
<keyword evidence="3" id="KW-1003">Cell membrane</keyword>
<dbReference type="SMART" id="SM00382">
    <property type="entry name" value="AAA"/>
    <property type="match status" value="1"/>
</dbReference>
<dbReference type="Pfam" id="PF00005">
    <property type="entry name" value="ABC_tran"/>
    <property type="match status" value="1"/>
</dbReference>
<dbReference type="GO" id="GO:0005524">
    <property type="term" value="F:ATP binding"/>
    <property type="evidence" value="ECO:0007669"/>
    <property type="project" value="UniProtKB-KW"/>
</dbReference>
<dbReference type="PANTHER" id="PTHR43394:SF1">
    <property type="entry name" value="ATP-BINDING CASSETTE SUB-FAMILY B MEMBER 10, MITOCHONDRIAL"/>
    <property type="match status" value="1"/>
</dbReference>
<dbReference type="InterPro" id="IPR039421">
    <property type="entry name" value="Type_1_exporter"/>
</dbReference>
<reference evidence="12 13" key="1">
    <citation type="submission" date="2017-10" db="EMBL/GenBank/DDBJ databases">
        <title>Complete Genome Sequence of Faecalibacterium prausnitzii isolated from the gut of healthy adult Indian.</title>
        <authorList>
            <person name="Bag S."/>
            <person name="Ghosh T.S."/>
            <person name="Das B."/>
        </authorList>
    </citation>
    <scope>NUCLEOTIDE SEQUENCE [LARGE SCALE GENOMIC DNA]</scope>
    <source>
        <strain evidence="12 13">Indica</strain>
    </source>
</reference>
<feature type="transmembrane region" description="Helical" evidence="9">
    <location>
        <begin position="54"/>
        <end position="72"/>
    </location>
</feature>
<dbReference type="InterPro" id="IPR003439">
    <property type="entry name" value="ABC_transporter-like_ATP-bd"/>
</dbReference>
<evidence type="ECO:0000256" key="8">
    <source>
        <dbReference type="ARBA" id="ARBA00023136"/>
    </source>
</evidence>
<keyword evidence="8 9" id="KW-0472">Membrane</keyword>
<feature type="transmembrane region" description="Helical" evidence="9">
    <location>
        <begin position="137"/>
        <end position="154"/>
    </location>
</feature>
<protein>
    <submittedName>
        <fullName evidence="12">Cysteine ABC transporter ATP-binding protein</fullName>
    </submittedName>
</protein>
<dbReference type="Pfam" id="PF00664">
    <property type="entry name" value="ABC_membrane"/>
    <property type="match status" value="1"/>
</dbReference>
<evidence type="ECO:0000259" key="11">
    <source>
        <dbReference type="PROSITE" id="PS50929"/>
    </source>
</evidence>
<dbReference type="GO" id="GO:0005886">
    <property type="term" value="C:plasma membrane"/>
    <property type="evidence" value="ECO:0007669"/>
    <property type="project" value="UniProtKB-SubCell"/>
</dbReference>
<evidence type="ECO:0000256" key="4">
    <source>
        <dbReference type="ARBA" id="ARBA00022692"/>
    </source>
</evidence>